<name>A0A8K0HWG9_COCNU</name>
<reference evidence="1" key="1">
    <citation type="journal article" date="2017" name="Gigascience">
        <title>The genome draft of coconut (Cocos nucifera).</title>
        <authorList>
            <person name="Xiao Y."/>
            <person name="Xu P."/>
            <person name="Fan H."/>
            <person name="Baudouin L."/>
            <person name="Xia W."/>
            <person name="Bocs S."/>
            <person name="Xu J."/>
            <person name="Li Q."/>
            <person name="Guo A."/>
            <person name="Zhou L."/>
            <person name="Li J."/>
            <person name="Wu Y."/>
            <person name="Ma Z."/>
            <person name="Armero A."/>
            <person name="Issali A.E."/>
            <person name="Liu N."/>
            <person name="Peng M."/>
            <person name="Yang Y."/>
        </authorList>
    </citation>
    <scope>NUCLEOTIDE SEQUENCE</scope>
    <source>
        <tissue evidence="1">Spear leaf of Hainan Tall coconut</tissue>
    </source>
</reference>
<dbReference type="AlphaFoldDB" id="A0A8K0HWG9"/>
<gene>
    <name evidence="1" type="ORF">COCNU_01G014190</name>
</gene>
<dbReference type="EMBL" id="CM017872">
    <property type="protein sequence ID" value="KAG1327485.1"/>
    <property type="molecule type" value="Genomic_DNA"/>
</dbReference>
<accession>A0A8K0HWG9</accession>
<proteinExistence type="predicted"/>
<comment type="caution">
    <text evidence="1">The sequence shown here is derived from an EMBL/GenBank/DDBJ whole genome shotgun (WGS) entry which is preliminary data.</text>
</comment>
<evidence type="ECO:0000313" key="2">
    <source>
        <dbReference type="Proteomes" id="UP000797356"/>
    </source>
</evidence>
<keyword evidence="2" id="KW-1185">Reference proteome</keyword>
<evidence type="ECO:0000313" key="1">
    <source>
        <dbReference type="EMBL" id="KAG1327485.1"/>
    </source>
</evidence>
<sequence>MAEMKPKELGLLKKDIRKQKASSLAASQKKVKAFAKVSISASARIELSHCMIIFANTIRAARSELDEVHEKADAKIGHLKEALTKVEVKKEKVEVDKVAEKEKRKAMEARVVEIKKGIKDGIAEVG</sequence>
<protein>
    <submittedName>
        <fullName evidence="1">Uncharacterized protein</fullName>
    </submittedName>
</protein>
<dbReference type="Proteomes" id="UP000797356">
    <property type="component" value="Chromosome 1"/>
</dbReference>
<reference evidence="1" key="2">
    <citation type="submission" date="2019-07" db="EMBL/GenBank/DDBJ databases">
        <authorList>
            <person name="Yang Y."/>
            <person name="Bocs S."/>
            <person name="Baudouin L."/>
        </authorList>
    </citation>
    <scope>NUCLEOTIDE SEQUENCE</scope>
    <source>
        <tissue evidence="1">Spear leaf of Hainan Tall coconut</tissue>
    </source>
</reference>
<organism evidence="1 2">
    <name type="scientific">Cocos nucifera</name>
    <name type="common">Coconut palm</name>
    <dbReference type="NCBI Taxonomy" id="13894"/>
    <lineage>
        <taxon>Eukaryota</taxon>
        <taxon>Viridiplantae</taxon>
        <taxon>Streptophyta</taxon>
        <taxon>Embryophyta</taxon>
        <taxon>Tracheophyta</taxon>
        <taxon>Spermatophyta</taxon>
        <taxon>Magnoliopsida</taxon>
        <taxon>Liliopsida</taxon>
        <taxon>Arecaceae</taxon>
        <taxon>Arecoideae</taxon>
        <taxon>Cocoseae</taxon>
        <taxon>Attaleinae</taxon>
        <taxon>Cocos</taxon>
    </lineage>
</organism>